<dbReference type="Proteomes" id="UP000887566">
    <property type="component" value="Unplaced"/>
</dbReference>
<protein>
    <submittedName>
        <fullName evidence="3">Uncharacterized protein</fullName>
    </submittedName>
</protein>
<accession>A0A914V5L1</accession>
<evidence type="ECO:0000313" key="2">
    <source>
        <dbReference type="Proteomes" id="UP000887566"/>
    </source>
</evidence>
<keyword evidence="2" id="KW-1185">Reference proteome</keyword>
<proteinExistence type="predicted"/>
<feature type="region of interest" description="Disordered" evidence="1">
    <location>
        <begin position="74"/>
        <end position="107"/>
    </location>
</feature>
<evidence type="ECO:0000313" key="3">
    <source>
        <dbReference type="WBParaSite" id="PSAMB.scaffold1542size30269.g13691.t1"/>
    </source>
</evidence>
<organism evidence="2 3">
    <name type="scientific">Plectus sambesii</name>
    <dbReference type="NCBI Taxonomy" id="2011161"/>
    <lineage>
        <taxon>Eukaryota</taxon>
        <taxon>Metazoa</taxon>
        <taxon>Ecdysozoa</taxon>
        <taxon>Nematoda</taxon>
        <taxon>Chromadorea</taxon>
        <taxon>Plectida</taxon>
        <taxon>Plectina</taxon>
        <taxon>Plectoidea</taxon>
        <taxon>Plectidae</taxon>
        <taxon>Plectus</taxon>
    </lineage>
</organism>
<feature type="compositionally biased region" description="Basic residues" evidence="1">
    <location>
        <begin position="78"/>
        <end position="88"/>
    </location>
</feature>
<evidence type="ECO:0000256" key="1">
    <source>
        <dbReference type="SAM" id="MobiDB-lite"/>
    </source>
</evidence>
<name>A0A914V5L1_9BILA</name>
<dbReference type="AlphaFoldDB" id="A0A914V5L1"/>
<sequence length="203" mass="22397">MAFGLAKPTKNEFSTGAFGCQQLQSRLRGPTRRLGLRQLRMLSTVEWETGQFQGFARDPAETVAGFVRSVERPEGRVRRSAGCRRRLDKQHESRTAGPGPANSLATEGTVYNGAHARRCAPAAEMPTWLPPPPPSPASCAKMRKMSFLLLRPPPASLLSPKFTMPSITHDHLANSRSLFILGPPSRYTPQTDNVLQHTAKCHR</sequence>
<dbReference type="WBParaSite" id="PSAMB.scaffold1542size30269.g13691.t1">
    <property type="protein sequence ID" value="PSAMB.scaffold1542size30269.g13691.t1"/>
    <property type="gene ID" value="PSAMB.scaffold1542size30269.g13691"/>
</dbReference>
<reference evidence="3" key="1">
    <citation type="submission" date="2022-11" db="UniProtKB">
        <authorList>
            <consortium name="WormBaseParasite"/>
        </authorList>
    </citation>
    <scope>IDENTIFICATION</scope>
</reference>